<accession>R4TFW3</accession>
<reference evidence="1 2" key="1">
    <citation type="submission" date="2012-12" db="EMBL/GenBank/DDBJ databases">
        <authorList>
            <person name="Sencilo A."/>
            <person name="Jacobs-Sera D."/>
            <person name="Russell D.A."/>
            <person name="Ko C."/>
            <person name="Atanasova N."/>
            <person name="Osterlund E."/>
            <person name="Oksanen H.M."/>
            <person name="Bamford D.H."/>
            <person name="Hatfull G.F."/>
            <person name="Roine E."/>
            <person name="Hendrix R.W."/>
        </authorList>
    </citation>
    <scope>NUCLEOTIDE SEQUENCE [LARGE SCALE GENOMIC DNA]</scope>
</reference>
<dbReference type="KEGG" id="vg:16194404"/>
<dbReference type="GeneID" id="16194404"/>
<proteinExistence type="predicted"/>
<gene>
    <name evidence="1" type="primary">17</name>
    <name evidence="1" type="ORF">HRTV4_17</name>
</gene>
<organism evidence="1 2">
    <name type="scientific">Halorubrum tailed virus 4</name>
    <dbReference type="NCBI Taxonomy" id="1273752"/>
    <lineage>
        <taxon>Viruses</taxon>
        <taxon>Duplodnaviria</taxon>
        <taxon>Heunggongvirae</taxon>
        <taxon>Uroviricota</taxon>
        <taxon>Caudoviricetes</taxon>
        <taxon>Kirjokansivirales</taxon>
        <taxon>Haloferuviridae</taxon>
        <taxon>Saldibavirus</taxon>
        <taxon>Saldibavirus natrii</taxon>
        <taxon>Saldibavirus HRTV4</taxon>
    </lineage>
</organism>
<dbReference type="EMBL" id="KC292023">
    <property type="protein sequence ID" value="AGM11111.1"/>
    <property type="molecule type" value="Genomic_DNA"/>
</dbReference>
<sequence>MIECPIDGCDAGPWPDTYGADGGRRTRFIHVYEHRDELRGIPFKQIERL</sequence>
<evidence type="ECO:0000313" key="1">
    <source>
        <dbReference type="EMBL" id="AGM11111.1"/>
    </source>
</evidence>
<name>R4TFW3_9CAUD</name>
<keyword evidence="2" id="KW-1185">Reference proteome</keyword>
<protein>
    <submittedName>
        <fullName evidence="1">Uncharacterized protein</fullName>
    </submittedName>
</protein>
<dbReference type="RefSeq" id="YP_008059506.1">
    <property type="nucleotide sequence ID" value="NC_021329.1"/>
</dbReference>
<dbReference type="Proteomes" id="UP000202022">
    <property type="component" value="Segment"/>
</dbReference>
<evidence type="ECO:0000313" key="2">
    <source>
        <dbReference type="Proteomes" id="UP000202022"/>
    </source>
</evidence>